<accession>A0ABQ5QMT1</accession>
<gene>
    <name evidence="4" type="ORF">Pa4123_03990</name>
</gene>
<evidence type="ECO:0000256" key="3">
    <source>
        <dbReference type="SAM" id="Phobius"/>
    </source>
</evidence>
<dbReference type="InterPro" id="IPR000462">
    <property type="entry name" value="CDP-OH_P_trans"/>
</dbReference>
<name>A0ABQ5QMT1_9ACTN</name>
<protein>
    <recommendedName>
        <fullName evidence="6">CDP-alcohol phosphatidyltransferase</fullName>
    </recommendedName>
</protein>
<organism evidence="4 5">
    <name type="scientific">Phytohabitans aurantiacus</name>
    <dbReference type="NCBI Taxonomy" id="3016789"/>
    <lineage>
        <taxon>Bacteria</taxon>
        <taxon>Bacillati</taxon>
        <taxon>Actinomycetota</taxon>
        <taxon>Actinomycetes</taxon>
        <taxon>Micromonosporales</taxon>
        <taxon>Micromonosporaceae</taxon>
    </lineage>
</organism>
<feature type="transmembrane region" description="Helical" evidence="3">
    <location>
        <begin position="42"/>
        <end position="59"/>
    </location>
</feature>
<dbReference type="InterPro" id="IPR048254">
    <property type="entry name" value="CDP_ALCOHOL_P_TRANSF_CS"/>
</dbReference>
<comment type="caution">
    <text evidence="4">The sequence shown here is derived from an EMBL/GenBank/DDBJ whole genome shotgun (WGS) entry which is preliminary data.</text>
</comment>
<evidence type="ECO:0008006" key="6">
    <source>
        <dbReference type="Google" id="ProtNLM"/>
    </source>
</evidence>
<dbReference type="Gene3D" id="1.20.120.1760">
    <property type="match status" value="1"/>
</dbReference>
<sequence>MAAERLGVAPTALTLANLVLGLGTSIAVVALAEPVADDRVPAWLVGLIALVGWQVAYALDCADGQLARVTGRTSSAGARVDVLCDVAAQIALVTALSATAVAQRPSTPAWLVSAFAGTWMVNLVTSVMQSGPNAESMVPSRSLPVRLVKLIRDYGAVIFVAALVLLVAPALSVWLIAAFTLVNGGFLLASIGFSARKALR</sequence>
<feature type="transmembrane region" description="Helical" evidence="3">
    <location>
        <begin position="150"/>
        <end position="168"/>
    </location>
</feature>
<keyword evidence="3" id="KW-0812">Transmembrane</keyword>
<evidence type="ECO:0000313" key="5">
    <source>
        <dbReference type="Proteomes" id="UP001144280"/>
    </source>
</evidence>
<dbReference type="PROSITE" id="PS00379">
    <property type="entry name" value="CDP_ALCOHOL_P_TRANSF"/>
    <property type="match status" value="1"/>
</dbReference>
<evidence type="ECO:0000256" key="2">
    <source>
        <dbReference type="RuleBase" id="RU003750"/>
    </source>
</evidence>
<reference evidence="4" key="1">
    <citation type="submission" date="2022-12" db="EMBL/GenBank/DDBJ databases">
        <title>New Phytohabitans aurantiacus sp. RD004123 nov., an actinomycete isolated from soil.</title>
        <authorList>
            <person name="Triningsih D.W."/>
            <person name="Harunari E."/>
            <person name="Igarashi Y."/>
        </authorList>
    </citation>
    <scope>NUCLEOTIDE SEQUENCE</scope>
    <source>
        <strain evidence="4">RD004123</strain>
    </source>
</reference>
<keyword evidence="5" id="KW-1185">Reference proteome</keyword>
<dbReference type="Pfam" id="PF01066">
    <property type="entry name" value="CDP-OH_P_transf"/>
    <property type="match status" value="1"/>
</dbReference>
<comment type="similarity">
    <text evidence="2">Belongs to the CDP-alcohol phosphatidyltransferase class-I family.</text>
</comment>
<keyword evidence="3" id="KW-0472">Membrane</keyword>
<evidence type="ECO:0000256" key="1">
    <source>
        <dbReference type="ARBA" id="ARBA00022679"/>
    </source>
</evidence>
<dbReference type="EMBL" id="BSDI01000001">
    <property type="protein sequence ID" value="GLH95127.1"/>
    <property type="molecule type" value="Genomic_DNA"/>
</dbReference>
<evidence type="ECO:0000313" key="4">
    <source>
        <dbReference type="EMBL" id="GLH95127.1"/>
    </source>
</evidence>
<keyword evidence="3" id="KW-1133">Transmembrane helix</keyword>
<keyword evidence="1 2" id="KW-0808">Transferase</keyword>
<dbReference type="InterPro" id="IPR043130">
    <property type="entry name" value="CDP-OH_PTrfase_TM_dom"/>
</dbReference>
<dbReference type="Proteomes" id="UP001144280">
    <property type="component" value="Unassembled WGS sequence"/>
</dbReference>
<proteinExistence type="inferred from homology"/>